<evidence type="ECO:0000256" key="9">
    <source>
        <dbReference type="ARBA" id="ARBA00022679"/>
    </source>
</evidence>
<evidence type="ECO:0000256" key="8">
    <source>
        <dbReference type="ARBA" id="ARBA00022603"/>
    </source>
</evidence>
<comment type="similarity">
    <text evidence="3 15 17">Belongs to the RNA methyltransferase TrmD family.</text>
</comment>
<evidence type="ECO:0000256" key="4">
    <source>
        <dbReference type="ARBA" id="ARBA00011738"/>
    </source>
</evidence>
<evidence type="ECO:0000256" key="2">
    <source>
        <dbReference type="ARBA" id="ARBA00004496"/>
    </source>
</evidence>
<dbReference type="GO" id="GO:0052906">
    <property type="term" value="F:tRNA (guanine(37)-N1)-methyltransferase activity"/>
    <property type="evidence" value="ECO:0007669"/>
    <property type="project" value="UniProtKB-UniRule"/>
</dbReference>
<dbReference type="SUPFAM" id="SSF75217">
    <property type="entry name" value="alpha/beta knot"/>
    <property type="match status" value="1"/>
</dbReference>
<dbReference type="NCBIfam" id="NF000648">
    <property type="entry name" value="PRK00026.1"/>
    <property type="match status" value="1"/>
</dbReference>
<evidence type="ECO:0000256" key="11">
    <source>
        <dbReference type="ARBA" id="ARBA00022694"/>
    </source>
</evidence>
<reference evidence="20" key="1">
    <citation type="submission" date="2020-10" db="EMBL/GenBank/DDBJ databases">
        <title>An improved Amphimedon queenslandica hologenome assembly reveals how three proteobacterial symbionts can extend the metabolic phenotypic of their marine sponge host.</title>
        <authorList>
            <person name="Degnan B."/>
            <person name="Degnan S."/>
            <person name="Xiang X."/>
        </authorList>
    </citation>
    <scope>NUCLEOTIDE SEQUENCE</scope>
    <source>
        <strain evidence="20">AqS2</strain>
    </source>
</reference>
<dbReference type="InterPro" id="IPR023148">
    <property type="entry name" value="tRNA_m1G_MeTrfase_C_sf"/>
</dbReference>
<evidence type="ECO:0000256" key="3">
    <source>
        <dbReference type="ARBA" id="ARBA00007630"/>
    </source>
</evidence>
<evidence type="ECO:0000256" key="10">
    <source>
        <dbReference type="ARBA" id="ARBA00022691"/>
    </source>
</evidence>
<evidence type="ECO:0000256" key="6">
    <source>
        <dbReference type="ARBA" id="ARBA00014679"/>
    </source>
</evidence>
<dbReference type="GO" id="GO:0002939">
    <property type="term" value="P:tRNA N1-guanine methylation"/>
    <property type="evidence" value="ECO:0007669"/>
    <property type="project" value="TreeGrafter"/>
</dbReference>
<comment type="catalytic activity">
    <reaction evidence="14 15 17">
        <text>guanosine(37) in tRNA + S-adenosyl-L-methionine = N(1)-methylguanosine(37) in tRNA + S-adenosyl-L-homocysteine + H(+)</text>
        <dbReference type="Rhea" id="RHEA:36899"/>
        <dbReference type="Rhea" id="RHEA-COMP:10145"/>
        <dbReference type="Rhea" id="RHEA-COMP:10147"/>
        <dbReference type="ChEBI" id="CHEBI:15378"/>
        <dbReference type="ChEBI" id="CHEBI:57856"/>
        <dbReference type="ChEBI" id="CHEBI:59789"/>
        <dbReference type="ChEBI" id="CHEBI:73542"/>
        <dbReference type="ChEBI" id="CHEBI:74269"/>
        <dbReference type="EC" id="2.1.1.228"/>
    </reaction>
</comment>
<dbReference type="Pfam" id="PF01746">
    <property type="entry name" value="tRNA_m1G_MT"/>
    <property type="match status" value="1"/>
</dbReference>
<dbReference type="EMBL" id="JADHEI010000009">
    <property type="protein sequence ID" value="MBF2734565.1"/>
    <property type="molecule type" value="Genomic_DNA"/>
</dbReference>
<dbReference type="AlphaFoldDB" id="A0A930UAX8"/>
<gene>
    <name evidence="15 20" type="primary">trmD</name>
    <name evidence="20" type="ORF">ISN26_00465</name>
</gene>
<dbReference type="HAMAP" id="MF_00605">
    <property type="entry name" value="TrmD"/>
    <property type="match status" value="1"/>
</dbReference>
<evidence type="ECO:0000256" key="13">
    <source>
        <dbReference type="ARBA" id="ARBA00033392"/>
    </source>
</evidence>
<dbReference type="InterPro" id="IPR002649">
    <property type="entry name" value="tRNA_m1G_MeTrfase_TrmD"/>
</dbReference>
<dbReference type="GO" id="GO:0005829">
    <property type="term" value="C:cytosol"/>
    <property type="evidence" value="ECO:0007669"/>
    <property type="project" value="TreeGrafter"/>
</dbReference>
<accession>A0A930UAX8</accession>
<feature type="binding site" evidence="15 16">
    <location>
        <position position="113"/>
    </location>
    <ligand>
        <name>S-adenosyl-L-methionine</name>
        <dbReference type="ChEBI" id="CHEBI:59789"/>
    </ligand>
</feature>
<dbReference type="PANTHER" id="PTHR46417">
    <property type="entry name" value="TRNA (GUANINE-N(1)-)-METHYLTRANSFERASE"/>
    <property type="match status" value="1"/>
</dbReference>
<dbReference type="Gene3D" id="1.10.1270.20">
    <property type="entry name" value="tRNA(m1g37)methyltransferase, domain 2"/>
    <property type="match status" value="1"/>
</dbReference>
<comment type="subcellular location">
    <subcellularLocation>
        <location evidence="2 15 17">Cytoplasm</location>
    </subcellularLocation>
</comment>
<protein>
    <recommendedName>
        <fullName evidence="6 15">tRNA (guanine-N(1)-)-methyltransferase</fullName>
        <ecNumber evidence="5 15">2.1.1.228</ecNumber>
    </recommendedName>
    <alternativeName>
        <fullName evidence="12 15">M1G-methyltransferase</fullName>
    </alternativeName>
    <alternativeName>
        <fullName evidence="13 15">tRNA [GM37] methyltransferase</fullName>
    </alternativeName>
</protein>
<keyword evidence="9 15" id="KW-0808">Transferase</keyword>
<sequence>MLDVIAVTLMPGMFEALTGYGVVGDAFQSGKARLRTIDPRAYAADARGTVDDAPYGGGPGMVLKPEPMARAIDAAKAELPAARVCLLSPDGRIFAAADAERMAARSQHIFVCGRYLGIDQRIIDSRVDDVISLGSFVASGGELPAMAVIEAVVRHVPGVLGCGDSLRAESFAGAARLAPPCYTRPEEFEGQKVPAVLLGGDHGAIERWRKEEAGRRTAAWRARQDDETPR</sequence>
<feature type="domain" description="tRNA methyltransferase TRMD/TRM10-type" evidence="19">
    <location>
        <begin position="6"/>
        <end position="221"/>
    </location>
</feature>
<keyword evidence="21" id="KW-1185">Reference proteome</keyword>
<dbReference type="NCBIfam" id="TIGR00088">
    <property type="entry name" value="trmD"/>
    <property type="match status" value="1"/>
</dbReference>
<evidence type="ECO:0000256" key="14">
    <source>
        <dbReference type="ARBA" id="ARBA00047783"/>
    </source>
</evidence>
<comment type="subunit">
    <text evidence="4 15 17">Homodimer.</text>
</comment>
<dbReference type="Proteomes" id="UP000604381">
    <property type="component" value="Unassembled WGS sequence"/>
</dbReference>
<name>A0A930UAX8_9GAMM</name>
<evidence type="ECO:0000256" key="5">
    <source>
        <dbReference type="ARBA" id="ARBA00012807"/>
    </source>
</evidence>
<keyword evidence="8 15" id="KW-0489">Methyltransferase</keyword>
<keyword evidence="11 15" id="KW-0819">tRNA processing</keyword>
<evidence type="ECO:0000313" key="20">
    <source>
        <dbReference type="EMBL" id="MBF2734565.1"/>
    </source>
</evidence>
<dbReference type="PIRSF" id="PIRSF000386">
    <property type="entry name" value="tRNA_mtase"/>
    <property type="match status" value="1"/>
</dbReference>
<evidence type="ECO:0000259" key="19">
    <source>
        <dbReference type="Pfam" id="PF01746"/>
    </source>
</evidence>
<organism evidence="20 21">
    <name type="scientific">Candidatus Amphirhobacter heronislandensis</name>
    <dbReference type="NCBI Taxonomy" id="1732024"/>
    <lineage>
        <taxon>Bacteria</taxon>
        <taxon>Pseudomonadati</taxon>
        <taxon>Pseudomonadota</taxon>
        <taxon>Gammaproteobacteria</taxon>
        <taxon>Candidatus Tethybacterales</taxon>
        <taxon>Candidatus Tethybacteraceae</taxon>
        <taxon>Candidatus Amphirhobacter</taxon>
    </lineage>
</organism>
<evidence type="ECO:0000256" key="7">
    <source>
        <dbReference type="ARBA" id="ARBA00022490"/>
    </source>
</evidence>
<keyword evidence="10 15" id="KW-0949">S-adenosyl-L-methionine</keyword>
<evidence type="ECO:0000256" key="1">
    <source>
        <dbReference type="ARBA" id="ARBA00002634"/>
    </source>
</evidence>
<comment type="caution">
    <text evidence="20">The sequence shown here is derived from an EMBL/GenBank/DDBJ whole genome shotgun (WGS) entry which is preliminary data.</text>
</comment>
<evidence type="ECO:0000313" key="21">
    <source>
        <dbReference type="Proteomes" id="UP000604381"/>
    </source>
</evidence>
<dbReference type="InterPro" id="IPR016009">
    <property type="entry name" value="tRNA_MeTrfase_TRMD/TRM10"/>
</dbReference>
<evidence type="ECO:0000256" key="17">
    <source>
        <dbReference type="RuleBase" id="RU003464"/>
    </source>
</evidence>
<keyword evidence="7 15" id="KW-0963">Cytoplasm</keyword>
<evidence type="ECO:0000256" key="15">
    <source>
        <dbReference type="HAMAP-Rule" id="MF_00605"/>
    </source>
</evidence>
<dbReference type="Gene3D" id="3.40.1280.10">
    <property type="match status" value="1"/>
</dbReference>
<dbReference type="EC" id="2.1.1.228" evidence="5 15"/>
<evidence type="ECO:0000256" key="18">
    <source>
        <dbReference type="SAM" id="MobiDB-lite"/>
    </source>
</evidence>
<comment type="function">
    <text evidence="1 15 17">Specifically methylates guanosine-37 in various tRNAs.</text>
</comment>
<dbReference type="InterPro" id="IPR029026">
    <property type="entry name" value="tRNA_m1G_MTases_N"/>
</dbReference>
<feature type="region of interest" description="Disordered" evidence="18">
    <location>
        <begin position="210"/>
        <end position="230"/>
    </location>
</feature>
<comment type="caution">
    <text evidence="15">Lacks conserved residue(s) required for the propagation of feature annotation.</text>
</comment>
<dbReference type="PANTHER" id="PTHR46417:SF1">
    <property type="entry name" value="TRNA (GUANINE-N(1)-)-METHYLTRANSFERASE"/>
    <property type="match status" value="1"/>
</dbReference>
<dbReference type="InterPro" id="IPR029028">
    <property type="entry name" value="Alpha/beta_knot_MTases"/>
</dbReference>
<evidence type="ECO:0000256" key="16">
    <source>
        <dbReference type="PIRSR" id="PIRSR000386-1"/>
    </source>
</evidence>
<proteinExistence type="inferred from homology"/>
<evidence type="ECO:0000256" key="12">
    <source>
        <dbReference type="ARBA" id="ARBA00029736"/>
    </source>
</evidence>